<feature type="signal peptide" evidence="2">
    <location>
        <begin position="1"/>
        <end position="17"/>
    </location>
</feature>
<reference evidence="3" key="1">
    <citation type="submission" date="2023-06" db="EMBL/GenBank/DDBJ databases">
        <authorList>
            <person name="Noh H."/>
        </authorList>
    </citation>
    <scope>NUCLEOTIDE SEQUENCE</scope>
    <source>
        <strain evidence="3">DUCC20226</strain>
    </source>
</reference>
<sequence length="489" mass="53276">MHLAASPPVVLFSLIPALPVLNPSFSPPTVLPGSTSSLFSFSHLNSWADSQDQVRPGQEDLGNQPAIRHNPTTLFQASQSRIKMPVPLAAKAGVIAVSVAVAAAIAIYESPELQRMATDLRRRIAMALHSLGDGIGPESSHGEPLFNRPEDAEGFLQSGEVDADDDTRRRQREELLYWNAMKLSQELEKQTAENEKMKEREKLTHSGTTFDDFLREDESANEKGTYVFNTGADVRNNEDGLVRRRGGSEGVRGLNSSIYANPFADEHGIDYNEMEDSQISPEKDEVFSTDDIYTASPRPAVNSLSRTLSPATESVPELIPAKSPFADELSSDYSKPETASTPRESVAELELAEGEYMTAGQSREMEQDEHDAYASIQAWAEQQQQAQRQNQETSRDFYSPLPVTPAAPLSEMSDGEMVSEGQLTPTDSASVAGSGFDVANELASQNGSSKYYDVLSEDEDGIPTPAHSWTEVGSVVSESEDGVRPAARS</sequence>
<protein>
    <submittedName>
        <fullName evidence="3">Uncharacterized protein</fullName>
    </submittedName>
</protein>
<dbReference type="Proteomes" id="UP001265746">
    <property type="component" value="Unassembled WGS sequence"/>
</dbReference>
<feature type="region of interest" description="Disordered" evidence="1">
    <location>
        <begin position="455"/>
        <end position="489"/>
    </location>
</feature>
<feature type="compositionally biased region" description="Polar residues" evidence="1">
    <location>
        <begin position="302"/>
        <end position="312"/>
    </location>
</feature>
<dbReference type="EMBL" id="JAUJFL010000001">
    <property type="protein sequence ID" value="KAK2613457.1"/>
    <property type="molecule type" value="Genomic_DNA"/>
</dbReference>
<comment type="caution">
    <text evidence="3">The sequence shown here is derived from an EMBL/GenBank/DDBJ whole genome shotgun (WGS) entry which is preliminary data.</text>
</comment>
<feature type="chain" id="PRO_5042260339" evidence="2">
    <location>
        <begin position="18"/>
        <end position="489"/>
    </location>
</feature>
<feature type="compositionally biased region" description="Basic and acidic residues" evidence="1">
    <location>
        <begin position="188"/>
        <end position="204"/>
    </location>
</feature>
<evidence type="ECO:0000256" key="1">
    <source>
        <dbReference type="SAM" id="MobiDB-lite"/>
    </source>
</evidence>
<keyword evidence="2" id="KW-0732">Signal</keyword>
<organism evidence="3 4">
    <name type="scientific">Phomopsis amygdali</name>
    <name type="common">Fusicoccum amygdali</name>
    <dbReference type="NCBI Taxonomy" id="1214568"/>
    <lineage>
        <taxon>Eukaryota</taxon>
        <taxon>Fungi</taxon>
        <taxon>Dikarya</taxon>
        <taxon>Ascomycota</taxon>
        <taxon>Pezizomycotina</taxon>
        <taxon>Sordariomycetes</taxon>
        <taxon>Sordariomycetidae</taxon>
        <taxon>Diaporthales</taxon>
        <taxon>Diaporthaceae</taxon>
        <taxon>Diaporthe</taxon>
    </lineage>
</organism>
<feature type="region of interest" description="Disordered" evidence="1">
    <location>
        <begin position="188"/>
        <end position="216"/>
    </location>
</feature>
<feature type="compositionally biased region" description="Low complexity" evidence="1">
    <location>
        <begin position="374"/>
        <end position="391"/>
    </location>
</feature>
<keyword evidence="4" id="KW-1185">Reference proteome</keyword>
<evidence type="ECO:0000313" key="4">
    <source>
        <dbReference type="Proteomes" id="UP001265746"/>
    </source>
</evidence>
<evidence type="ECO:0000256" key="2">
    <source>
        <dbReference type="SAM" id="SignalP"/>
    </source>
</evidence>
<evidence type="ECO:0000313" key="3">
    <source>
        <dbReference type="EMBL" id="KAK2613457.1"/>
    </source>
</evidence>
<feature type="region of interest" description="Disordered" evidence="1">
    <location>
        <begin position="295"/>
        <end position="433"/>
    </location>
</feature>
<feature type="compositionally biased region" description="Polar residues" evidence="1">
    <location>
        <begin position="421"/>
        <end position="431"/>
    </location>
</feature>
<proteinExistence type="predicted"/>
<feature type="compositionally biased region" description="Polar residues" evidence="1">
    <location>
        <begin position="331"/>
        <end position="343"/>
    </location>
</feature>
<gene>
    <name evidence="3" type="ORF">N8I77_000370</name>
</gene>
<name>A0AAD9W720_PHOAM</name>
<dbReference type="AlphaFoldDB" id="A0AAD9W720"/>
<accession>A0AAD9W720</accession>